<protein>
    <submittedName>
        <fullName evidence="1">Uncharacterized protein</fullName>
    </submittedName>
</protein>
<accession>A0A5A7VJ58</accession>
<dbReference type="Proteomes" id="UP000321393">
    <property type="component" value="Unassembled WGS sequence"/>
</dbReference>
<dbReference type="EMBL" id="SSTE01000903">
    <property type="protein sequence ID" value="KAA0066386.1"/>
    <property type="molecule type" value="Genomic_DNA"/>
</dbReference>
<comment type="caution">
    <text evidence="1">The sequence shown here is derived from an EMBL/GenBank/DDBJ whole genome shotgun (WGS) entry which is preliminary data.</text>
</comment>
<reference evidence="1 2" key="1">
    <citation type="submission" date="2019-08" db="EMBL/GenBank/DDBJ databases">
        <title>Draft genome sequences of two oriental melons (Cucumis melo L. var makuwa).</title>
        <authorList>
            <person name="Kwon S.-Y."/>
        </authorList>
    </citation>
    <scope>NUCLEOTIDE SEQUENCE [LARGE SCALE GENOMIC DNA]</scope>
    <source>
        <strain evidence="2">cv. SW 3</strain>
        <tissue evidence="1">Leaf</tissue>
    </source>
</reference>
<organism evidence="1 2">
    <name type="scientific">Cucumis melo var. makuwa</name>
    <name type="common">Oriental melon</name>
    <dbReference type="NCBI Taxonomy" id="1194695"/>
    <lineage>
        <taxon>Eukaryota</taxon>
        <taxon>Viridiplantae</taxon>
        <taxon>Streptophyta</taxon>
        <taxon>Embryophyta</taxon>
        <taxon>Tracheophyta</taxon>
        <taxon>Spermatophyta</taxon>
        <taxon>Magnoliopsida</taxon>
        <taxon>eudicotyledons</taxon>
        <taxon>Gunneridae</taxon>
        <taxon>Pentapetalae</taxon>
        <taxon>rosids</taxon>
        <taxon>fabids</taxon>
        <taxon>Cucurbitales</taxon>
        <taxon>Cucurbitaceae</taxon>
        <taxon>Benincaseae</taxon>
        <taxon>Cucumis</taxon>
    </lineage>
</organism>
<dbReference type="AlphaFoldDB" id="A0A5A7VJ58"/>
<gene>
    <name evidence="1" type="ORF">E6C27_scaffold21G004620</name>
</gene>
<evidence type="ECO:0000313" key="2">
    <source>
        <dbReference type="Proteomes" id="UP000321393"/>
    </source>
</evidence>
<name>A0A5A7VJ58_CUCMM</name>
<proteinExistence type="predicted"/>
<evidence type="ECO:0000313" key="1">
    <source>
        <dbReference type="EMBL" id="KAA0066386.1"/>
    </source>
</evidence>
<sequence length="205" mass="23232">MVDALSLMVSNCVQGMIMERFEVGKNQVTLPISIWRMIVYPFVRSSLDNDLIKYGEDKVKEISFLEESLKKLMRDFLWEGVEEGKRADLLNWEASCKLIYIGRLRLGALGLIIGCYWQNGYGVFPLSPLLFGLVVSDYHKQCVVGNGSHARMVVFIQALQNDSRKEESLKWKKRNTRKGQSPSNDNGISDVLMIAITLNVVVALL</sequence>